<evidence type="ECO:0000313" key="4">
    <source>
        <dbReference type="Proteomes" id="UP000604046"/>
    </source>
</evidence>
<reference evidence="3" key="1">
    <citation type="submission" date="2021-02" db="EMBL/GenBank/DDBJ databases">
        <authorList>
            <person name="Dougan E. K."/>
            <person name="Rhodes N."/>
            <person name="Thang M."/>
            <person name="Chan C."/>
        </authorList>
    </citation>
    <scope>NUCLEOTIDE SEQUENCE</scope>
</reference>
<feature type="repeat" description="PPR" evidence="2">
    <location>
        <begin position="64"/>
        <end position="98"/>
    </location>
</feature>
<dbReference type="PROSITE" id="PS51375">
    <property type="entry name" value="PPR"/>
    <property type="match status" value="1"/>
</dbReference>
<keyword evidence="4" id="KW-1185">Reference proteome</keyword>
<dbReference type="InterPro" id="IPR011990">
    <property type="entry name" value="TPR-like_helical_dom_sf"/>
</dbReference>
<protein>
    <recommendedName>
        <fullName evidence="5">Pentatricopeptide repeat-containing protein</fullName>
    </recommendedName>
</protein>
<sequence>MNVCSPGNWRAGLGLFQRMGEHRQAETAITRSTLLLVAGGRQDRWRHAFGEGFRSMRGMGPAPRVIACSSALSACEDAERWAEALDLLGVMQADGLSPNVFSFSSSISALEKCACWILSLDLLRQMEGRTVLPNEVSFSGVVGACEKAEGLASHGRGTELLPTLSRSS</sequence>
<dbReference type="InterPro" id="IPR002885">
    <property type="entry name" value="PPR_rpt"/>
</dbReference>
<dbReference type="Proteomes" id="UP000604046">
    <property type="component" value="Unassembled WGS sequence"/>
</dbReference>
<proteinExistence type="predicted"/>
<dbReference type="PANTHER" id="PTHR47447:SF17">
    <property type="entry name" value="OS12G0638900 PROTEIN"/>
    <property type="match status" value="1"/>
</dbReference>
<dbReference type="OrthoDB" id="410307at2759"/>
<dbReference type="AlphaFoldDB" id="A0A812MII6"/>
<dbReference type="Gene3D" id="1.25.40.10">
    <property type="entry name" value="Tetratricopeptide repeat domain"/>
    <property type="match status" value="1"/>
</dbReference>
<evidence type="ECO:0000256" key="2">
    <source>
        <dbReference type="PROSITE-ProRule" id="PRU00708"/>
    </source>
</evidence>
<evidence type="ECO:0008006" key="5">
    <source>
        <dbReference type="Google" id="ProtNLM"/>
    </source>
</evidence>
<comment type="caution">
    <text evidence="3">The sequence shown here is derived from an EMBL/GenBank/DDBJ whole genome shotgun (WGS) entry which is preliminary data.</text>
</comment>
<dbReference type="NCBIfam" id="TIGR00756">
    <property type="entry name" value="PPR"/>
    <property type="match status" value="1"/>
</dbReference>
<keyword evidence="1" id="KW-0677">Repeat</keyword>
<accession>A0A812MII6</accession>
<name>A0A812MII6_9DINO</name>
<dbReference type="PANTHER" id="PTHR47447">
    <property type="entry name" value="OS03G0856100 PROTEIN"/>
    <property type="match status" value="1"/>
</dbReference>
<dbReference type="EMBL" id="CAJNDS010001413">
    <property type="protein sequence ID" value="CAE7258674.1"/>
    <property type="molecule type" value="Genomic_DNA"/>
</dbReference>
<evidence type="ECO:0000313" key="3">
    <source>
        <dbReference type="EMBL" id="CAE7258674.1"/>
    </source>
</evidence>
<evidence type="ECO:0000256" key="1">
    <source>
        <dbReference type="ARBA" id="ARBA00022737"/>
    </source>
</evidence>
<gene>
    <name evidence="3" type="ORF">SNAT2548_LOCUS13471</name>
</gene>
<organism evidence="3 4">
    <name type="scientific">Symbiodinium natans</name>
    <dbReference type="NCBI Taxonomy" id="878477"/>
    <lineage>
        <taxon>Eukaryota</taxon>
        <taxon>Sar</taxon>
        <taxon>Alveolata</taxon>
        <taxon>Dinophyceae</taxon>
        <taxon>Suessiales</taxon>
        <taxon>Symbiodiniaceae</taxon>
        <taxon>Symbiodinium</taxon>
    </lineage>
</organism>